<keyword evidence="4" id="KW-1003">Cell membrane</keyword>
<evidence type="ECO:0000259" key="15">
    <source>
        <dbReference type="PROSITE" id="PS50110"/>
    </source>
</evidence>
<name>A3ITQ3_9CHRO</name>
<feature type="coiled-coil region" evidence="13">
    <location>
        <begin position="249"/>
        <end position="283"/>
    </location>
</feature>
<dbReference type="PANTHER" id="PTHR43547:SF2">
    <property type="entry name" value="HYBRID SIGNAL TRANSDUCTION HISTIDINE KINASE C"/>
    <property type="match status" value="1"/>
</dbReference>
<evidence type="ECO:0000256" key="6">
    <source>
        <dbReference type="ARBA" id="ARBA00022679"/>
    </source>
</evidence>
<evidence type="ECO:0000256" key="3">
    <source>
        <dbReference type="ARBA" id="ARBA00012438"/>
    </source>
</evidence>
<dbReference type="InterPro" id="IPR013767">
    <property type="entry name" value="PAS_fold"/>
</dbReference>
<dbReference type="InterPro" id="IPR003594">
    <property type="entry name" value="HATPase_dom"/>
</dbReference>
<dbReference type="Pfam" id="PF00989">
    <property type="entry name" value="PAS"/>
    <property type="match status" value="1"/>
</dbReference>
<keyword evidence="5 12" id="KW-0597">Phosphoprotein</keyword>
<dbReference type="PROSITE" id="PS50110">
    <property type="entry name" value="RESPONSE_REGULATORY"/>
    <property type="match status" value="2"/>
</dbReference>
<dbReference type="eggNOG" id="COG2205">
    <property type="taxonomic scope" value="Bacteria"/>
</dbReference>
<dbReference type="SMART" id="SM00091">
    <property type="entry name" value="PAS"/>
    <property type="match status" value="1"/>
</dbReference>
<organism evidence="18 19">
    <name type="scientific">Crocosphaera chwakensis CCY0110</name>
    <dbReference type="NCBI Taxonomy" id="391612"/>
    <lineage>
        <taxon>Bacteria</taxon>
        <taxon>Bacillati</taxon>
        <taxon>Cyanobacteriota</taxon>
        <taxon>Cyanophyceae</taxon>
        <taxon>Oscillatoriophycideae</taxon>
        <taxon>Chroococcales</taxon>
        <taxon>Aphanothecaceae</taxon>
        <taxon>Crocosphaera</taxon>
        <taxon>Crocosphaera chwakensis</taxon>
    </lineage>
</organism>
<dbReference type="InterPro" id="IPR001789">
    <property type="entry name" value="Sig_transdc_resp-reg_receiver"/>
</dbReference>
<feature type="modified residue" description="4-aspartylphosphate" evidence="12">
    <location>
        <position position="577"/>
    </location>
</feature>
<feature type="domain" description="PAC" evidence="17">
    <location>
        <begin position="206"/>
        <end position="258"/>
    </location>
</feature>
<dbReference type="SUPFAM" id="SSF55785">
    <property type="entry name" value="PYP-like sensor domain (PAS domain)"/>
    <property type="match status" value="1"/>
</dbReference>
<dbReference type="GO" id="GO:0005886">
    <property type="term" value="C:plasma membrane"/>
    <property type="evidence" value="ECO:0007669"/>
    <property type="project" value="UniProtKB-SubCell"/>
</dbReference>
<reference evidence="18 19" key="1">
    <citation type="submission" date="2007-03" db="EMBL/GenBank/DDBJ databases">
        <authorList>
            <person name="Stal L."/>
            <person name="Ferriera S."/>
            <person name="Johnson J."/>
            <person name="Kravitz S."/>
            <person name="Beeson K."/>
            <person name="Sutton G."/>
            <person name="Rogers Y.-H."/>
            <person name="Friedman R."/>
            <person name="Frazier M."/>
            <person name="Venter J.C."/>
        </authorList>
    </citation>
    <scope>NUCLEOTIDE SEQUENCE [LARGE SCALE GENOMIC DNA]</scope>
    <source>
        <strain evidence="18 19">CCY0110</strain>
    </source>
</reference>
<evidence type="ECO:0000256" key="13">
    <source>
        <dbReference type="SAM" id="Coils"/>
    </source>
</evidence>
<dbReference type="NCBIfam" id="TIGR00229">
    <property type="entry name" value="sensory_box"/>
    <property type="match status" value="1"/>
</dbReference>
<keyword evidence="10" id="KW-0902">Two-component regulatory system</keyword>
<evidence type="ECO:0000313" key="18">
    <source>
        <dbReference type="EMBL" id="EAZ90119.1"/>
    </source>
</evidence>
<evidence type="ECO:0000259" key="17">
    <source>
        <dbReference type="PROSITE" id="PS50113"/>
    </source>
</evidence>
<dbReference type="PROSITE" id="PS50113">
    <property type="entry name" value="PAC"/>
    <property type="match status" value="1"/>
</dbReference>
<feature type="domain" description="PAS" evidence="16">
    <location>
        <begin position="134"/>
        <end position="175"/>
    </location>
</feature>
<evidence type="ECO:0000256" key="4">
    <source>
        <dbReference type="ARBA" id="ARBA00022475"/>
    </source>
</evidence>
<proteinExistence type="predicted"/>
<feature type="domain" description="Histidine kinase" evidence="14">
    <location>
        <begin position="283"/>
        <end position="503"/>
    </location>
</feature>
<dbReference type="CDD" id="cd17580">
    <property type="entry name" value="REC_2_DhkD-like"/>
    <property type="match status" value="1"/>
</dbReference>
<dbReference type="Proteomes" id="UP000003781">
    <property type="component" value="Unassembled WGS sequence"/>
</dbReference>
<dbReference type="SUPFAM" id="SSF52172">
    <property type="entry name" value="CheY-like"/>
    <property type="match status" value="2"/>
</dbReference>
<accession>A3ITQ3</accession>
<dbReference type="Gene3D" id="3.30.565.10">
    <property type="entry name" value="Histidine kinase-like ATPase, C-terminal domain"/>
    <property type="match status" value="1"/>
</dbReference>
<dbReference type="Pfam" id="PF00512">
    <property type="entry name" value="HisKA"/>
    <property type="match status" value="1"/>
</dbReference>
<dbReference type="FunFam" id="3.30.565.10:FF:000023">
    <property type="entry name" value="PAS domain-containing sensor histidine kinase"/>
    <property type="match status" value="1"/>
</dbReference>
<dbReference type="SMART" id="SM00448">
    <property type="entry name" value="REC"/>
    <property type="match status" value="2"/>
</dbReference>
<evidence type="ECO:0000259" key="14">
    <source>
        <dbReference type="PROSITE" id="PS50109"/>
    </source>
</evidence>
<dbReference type="InterPro" id="IPR000700">
    <property type="entry name" value="PAS-assoc_C"/>
</dbReference>
<dbReference type="InterPro" id="IPR004358">
    <property type="entry name" value="Sig_transdc_His_kin-like_C"/>
</dbReference>
<evidence type="ECO:0000256" key="11">
    <source>
        <dbReference type="ARBA" id="ARBA00023136"/>
    </source>
</evidence>
<keyword evidence="9" id="KW-0067">ATP-binding</keyword>
<keyword evidence="19" id="KW-1185">Reference proteome</keyword>
<dbReference type="PRINTS" id="PR00344">
    <property type="entry name" value="BCTRLSENSOR"/>
</dbReference>
<evidence type="ECO:0000259" key="16">
    <source>
        <dbReference type="PROSITE" id="PS50112"/>
    </source>
</evidence>
<dbReference type="AlphaFoldDB" id="A3ITQ3"/>
<dbReference type="CDD" id="cd00082">
    <property type="entry name" value="HisKA"/>
    <property type="match status" value="1"/>
</dbReference>
<dbReference type="SMART" id="SM00388">
    <property type="entry name" value="HisKA"/>
    <property type="match status" value="1"/>
</dbReference>
<dbReference type="InterPro" id="IPR036097">
    <property type="entry name" value="HisK_dim/P_sf"/>
</dbReference>
<evidence type="ECO:0000256" key="12">
    <source>
        <dbReference type="PROSITE-ProRule" id="PRU00169"/>
    </source>
</evidence>
<dbReference type="Gene3D" id="3.30.450.20">
    <property type="entry name" value="PAS domain"/>
    <property type="match status" value="1"/>
</dbReference>
<comment type="catalytic activity">
    <reaction evidence="1">
        <text>ATP + protein L-histidine = ADP + protein N-phospho-L-histidine.</text>
        <dbReference type="EC" id="2.7.13.3"/>
    </reaction>
</comment>
<dbReference type="EC" id="2.7.13.3" evidence="3"/>
<gene>
    <name evidence="18" type="ORF">CY0110_05949</name>
</gene>
<keyword evidence="8" id="KW-0418">Kinase</keyword>
<dbReference type="GO" id="GO:0006355">
    <property type="term" value="P:regulation of DNA-templated transcription"/>
    <property type="evidence" value="ECO:0007669"/>
    <property type="project" value="InterPro"/>
</dbReference>
<dbReference type="Gene3D" id="1.10.287.130">
    <property type="match status" value="1"/>
</dbReference>
<evidence type="ECO:0000256" key="7">
    <source>
        <dbReference type="ARBA" id="ARBA00022741"/>
    </source>
</evidence>
<dbReference type="PANTHER" id="PTHR43547">
    <property type="entry name" value="TWO-COMPONENT HISTIDINE KINASE"/>
    <property type="match status" value="1"/>
</dbReference>
<dbReference type="RefSeq" id="WP_008276760.1">
    <property type="nucleotide sequence ID" value="NZ_AAXW01000030.1"/>
</dbReference>
<dbReference type="eggNOG" id="COG2204">
    <property type="taxonomic scope" value="Bacteria"/>
</dbReference>
<feature type="modified residue" description="4-aspartylphosphate" evidence="12">
    <location>
        <position position="56"/>
    </location>
</feature>
<evidence type="ECO:0000256" key="9">
    <source>
        <dbReference type="ARBA" id="ARBA00022840"/>
    </source>
</evidence>
<evidence type="ECO:0000256" key="1">
    <source>
        <dbReference type="ARBA" id="ARBA00000085"/>
    </source>
</evidence>
<keyword evidence="6" id="KW-0808">Transferase</keyword>
<feature type="domain" description="Response regulatory" evidence="15">
    <location>
        <begin position="528"/>
        <end position="645"/>
    </location>
</feature>
<dbReference type="PROSITE" id="PS50112">
    <property type="entry name" value="PAS"/>
    <property type="match status" value="1"/>
</dbReference>
<comment type="subcellular location">
    <subcellularLocation>
        <location evidence="2">Cell membrane</location>
    </subcellularLocation>
</comment>
<feature type="domain" description="Response regulatory" evidence="15">
    <location>
        <begin position="5"/>
        <end position="121"/>
    </location>
</feature>
<dbReference type="Pfam" id="PF02518">
    <property type="entry name" value="HATPase_c"/>
    <property type="match status" value="1"/>
</dbReference>
<dbReference type="CDD" id="cd00156">
    <property type="entry name" value="REC"/>
    <property type="match status" value="1"/>
</dbReference>
<dbReference type="CDD" id="cd00130">
    <property type="entry name" value="PAS"/>
    <property type="match status" value="1"/>
</dbReference>
<dbReference type="OrthoDB" id="580816at2"/>
<evidence type="ECO:0000313" key="19">
    <source>
        <dbReference type="Proteomes" id="UP000003781"/>
    </source>
</evidence>
<dbReference type="InterPro" id="IPR000014">
    <property type="entry name" value="PAS"/>
</dbReference>
<evidence type="ECO:0000256" key="8">
    <source>
        <dbReference type="ARBA" id="ARBA00022777"/>
    </source>
</evidence>
<dbReference type="SUPFAM" id="SSF55874">
    <property type="entry name" value="ATPase domain of HSP90 chaperone/DNA topoisomerase II/histidine kinase"/>
    <property type="match status" value="1"/>
</dbReference>
<evidence type="ECO:0000256" key="5">
    <source>
        <dbReference type="ARBA" id="ARBA00022553"/>
    </source>
</evidence>
<dbReference type="Gene3D" id="3.40.50.2300">
    <property type="match status" value="2"/>
</dbReference>
<dbReference type="PROSITE" id="PS50109">
    <property type="entry name" value="HIS_KIN"/>
    <property type="match status" value="1"/>
</dbReference>
<dbReference type="InterPro" id="IPR005467">
    <property type="entry name" value="His_kinase_dom"/>
</dbReference>
<evidence type="ECO:0000256" key="2">
    <source>
        <dbReference type="ARBA" id="ARBA00004236"/>
    </source>
</evidence>
<evidence type="ECO:0000256" key="10">
    <source>
        <dbReference type="ARBA" id="ARBA00023012"/>
    </source>
</evidence>
<dbReference type="SMART" id="SM00387">
    <property type="entry name" value="HATPase_c"/>
    <property type="match status" value="1"/>
</dbReference>
<dbReference type="SUPFAM" id="SSF47384">
    <property type="entry name" value="Homodimeric domain of signal transducing histidine kinase"/>
    <property type="match status" value="1"/>
</dbReference>
<dbReference type="EMBL" id="AAXW01000030">
    <property type="protein sequence ID" value="EAZ90119.1"/>
    <property type="molecule type" value="Genomic_DNA"/>
</dbReference>
<keyword evidence="13" id="KW-0175">Coiled coil</keyword>
<dbReference type="InterPro" id="IPR035965">
    <property type="entry name" value="PAS-like_dom_sf"/>
</dbReference>
<dbReference type="InterPro" id="IPR036890">
    <property type="entry name" value="HATPase_C_sf"/>
</dbReference>
<sequence length="649" mass="73679">MNYPKALIIDDNPSDRKLALRQIKKLFPEFKYWEIIDEADFSEALQKQKFNLVVTDYRLRWTTGLDILHRIKQQIPDCPVIMFTGTGSEEIAVEAMKAGLDDYVIKSPKHYIRLAAAIRSAWQRWQQRQALDQIQQTYDRFFKRIPLGLYRLNRAGEILEANPTLMKMFGYEKREELFNQNLANYHLEPDVYRQWQQQLGQVEAKEDFEGRIRNHQQEIIWVSHKAIAVKDKKGEIIGYEGAIADITASKQAELERIQLLHEARQAQEEAERLNHVKDEFLATLSHELRTPLNAIIGWMQLLRSGTLNEDQFNTGLEVIERNANVQTQLIEDLLDVSRIICGTLKLEAQPINVISVILSSIDTVSPTAKAKNININLQLSSQTIEINGDKERLQQVFWNLLINAVKFTPIDGSITIEGGEENNQMAFIRITDTGKGISGDVLPHIFDRFRQAEHKSSTRTQGGLGLGLAIVRHIVEMHGGSVMAESEGIDKGSTFTVELPVIQSVRNQETKSTSASQLNSLPSLLNLNLLVVEDEADAREMITLILEQCGAKIVAASSVRQALSQYQQHPIDVIISDISMPLEDGYELIQQIRSQENEQTRLPAIALTAHAREEDKQKALLAGFDLHLPKPIEPLRLVQSISELIQNRQ</sequence>
<dbReference type="InterPro" id="IPR011006">
    <property type="entry name" value="CheY-like_superfamily"/>
</dbReference>
<comment type="caution">
    <text evidence="18">The sequence shown here is derived from an EMBL/GenBank/DDBJ whole genome shotgun (WGS) entry which is preliminary data.</text>
</comment>
<dbReference type="GO" id="GO:0000155">
    <property type="term" value="F:phosphorelay sensor kinase activity"/>
    <property type="evidence" value="ECO:0007669"/>
    <property type="project" value="InterPro"/>
</dbReference>
<dbReference type="Pfam" id="PF00072">
    <property type="entry name" value="Response_reg"/>
    <property type="match status" value="2"/>
</dbReference>
<dbReference type="GO" id="GO:0005524">
    <property type="term" value="F:ATP binding"/>
    <property type="evidence" value="ECO:0007669"/>
    <property type="project" value="UniProtKB-KW"/>
</dbReference>
<dbReference type="InterPro" id="IPR003661">
    <property type="entry name" value="HisK_dim/P_dom"/>
</dbReference>
<keyword evidence="11" id="KW-0472">Membrane</keyword>
<keyword evidence="7" id="KW-0547">Nucleotide-binding</keyword>
<protein>
    <recommendedName>
        <fullName evidence="3">histidine kinase</fullName>
        <ecNumber evidence="3">2.7.13.3</ecNumber>
    </recommendedName>
</protein>